<evidence type="ECO:0000313" key="10">
    <source>
        <dbReference type="EMBL" id="HIJ99242.1"/>
    </source>
</evidence>
<feature type="domain" description="Large ribosomal subunit protein uL11 N-terminal" evidence="9">
    <location>
        <begin position="5"/>
        <end position="63"/>
    </location>
</feature>
<dbReference type="GO" id="GO:0003735">
    <property type="term" value="F:structural constituent of ribosome"/>
    <property type="evidence" value="ECO:0007669"/>
    <property type="project" value="InterPro"/>
</dbReference>
<evidence type="ECO:0000256" key="3">
    <source>
        <dbReference type="ARBA" id="ARBA00023274"/>
    </source>
</evidence>
<dbReference type="HAMAP" id="MF_00736">
    <property type="entry name" value="Ribosomal_uL11"/>
    <property type="match status" value="1"/>
</dbReference>
<dbReference type="InterPro" id="IPR020784">
    <property type="entry name" value="Ribosomal_uL11_N"/>
</dbReference>
<dbReference type="NCBIfam" id="NF002232">
    <property type="entry name" value="PRK01143.1"/>
    <property type="match status" value="1"/>
</dbReference>
<dbReference type="Pfam" id="PF00298">
    <property type="entry name" value="Ribosomal_L11"/>
    <property type="match status" value="1"/>
</dbReference>
<sequence length="286" mass="30263">MANQIKTLVTGGQASAGPPLGPALGPLGVPVNQVVEKINEATKEFAGMRVPVIVTVDPKTRAFEIEVGSPPVSALIKKELNLERGSGSPTTEKVADMVIEQAIKIAMMKENSLMAGSRKAGVKTIIGTCQAMGILVQGKTAPETLKDIDAGMYDEKIESGKTELSEAELQKIEDDKIRLAEEAEKMREENEAKAKELIGALKGKPDDEVRAALKEAGIPNNLILELLPKEVEPAEGEEGAEGAKEEGAEGAKEEGAEGAKEEGGKDKKEGGKDKKEGGKDKKGRDK</sequence>
<dbReference type="InterPro" id="IPR036769">
    <property type="entry name" value="Ribosomal_uL11_C_sf"/>
</dbReference>
<gene>
    <name evidence="4" type="primary">rpl11</name>
    <name evidence="10" type="ORF">H1011_00250</name>
</gene>
<name>A0A832XL00_9ARCH</name>
<evidence type="ECO:0000313" key="11">
    <source>
        <dbReference type="Proteomes" id="UP000604391"/>
    </source>
</evidence>
<evidence type="ECO:0000259" key="9">
    <source>
        <dbReference type="Pfam" id="PF03946"/>
    </source>
</evidence>
<dbReference type="InterPro" id="IPR020783">
    <property type="entry name" value="Ribosomal_uL11_C"/>
</dbReference>
<dbReference type="PANTHER" id="PTHR11661:SF1">
    <property type="entry name" value="LARGE RIBOSOMAL SUBUNIT PROTEIN UL11M"/>
    <property type="match status" value="1"/>
</dbReference>
<evidence type="ECO:0000256" key="4">
    <source>
        <dbReference type="HAMAP-Rule" id="MF_00736"/>
    </source>
</evidence>
<evidence type="ECO:0000256" key="6">
    <source>
        <dbReference type="SAM" id="Coils"/>
    </source>
</evidence>
<evidence type="ECO:0000256" key="2">
    <source>
        <dbReference type="ARBA" id="ARBA00022980"/>
    </source>
</evidence>
<dbReference type="SUPFAM" id="SSF54747">
    <property type="entry name" value="Ribosomal L11/L12e N-terminal domain"/>
    <property type="match status" value="1"/>
</dbReference>
<dbReference type="SMART" id="SM00649">
    <property type="entry name" value="RL11"/>
    <property type="match status" value="1"/>
</dbReference>
<dbReference type="GO" id="GO:0006412">
    <property type="term" value="P:translation"/>
    <property type="evidence" value="ECO:0007669"/>
    <property type="project" value="UniProtKB-UniRule"/>
</dbReference>
<dbReference type="Gene3D" id="3.30.1550.10">
    <property type="entry name" value="Ribosomal protein L11/L12, N-terminal domain"/>
    <property type="match status" value="1"/>
</dbReference>
<feature type="region of interest" description="Disordered" evidence="7">
    <location>
        <begin position="227"/>
        <end position="286"/>
    </location>
</feature>
<comment type="function">
    <text evidence="4">Forms part of the ribosomal stalk which helps the ribosome interact with GTP-bound translation factors.</text>
</comment>
<dbReference type="Proteomes" id="UP000604391">
    <property type="component" value="Unassembled WGS sequence"/>
</dbReference>
<reference evidence="10 11" key="1">
    <citation type="journal article" name="Nat. Commun.">
        <title>Undinarchaeota illuminate DPANN phylogeny and the impact of gene transfer on archaeal evolution.</title>
        <authorList>
            <person name="Dombrowski N."/>
            <person name="Williams T.A."/>
            <person name="Sun J."/>
            <person name="Woodcroft B.J."/>
            <person name="Lee J.H."/>
            <person name="Minh B.Q."/>
            <person name="Rinke C."/>
            <person name="Spang A."/>
        </authorList>
    </citation>
    <scope>NUCLEOTIDE SEQUENCE [LARGE SCALE GENOMIC DNA]</scope>
    <source>
        <strain evidence="10">MAG_bin17</strain>
    </source>
</reference>
<keyword evidence="4" id="KW-0694">RNA-binding</keyword>
<evidence type="ECO:0000256" key="1">
    <source>
        <dbReference type="ARBA" id="ARBA00010537"/>
    </source>
</evidence>
<comment type="caution">
    <text evidence="10">The sequence shown here is derived from an EMBL/GenBank/DDBJ whole genome shotgun (WGS) entry which is preliminary data.</text>
</comment>
<evidence type="ECO:0000259" key="8">
    <source>
        <dbReference type="Pfam" id="PF00298"/>
    </source>
</evidence>
<dbReference type="InterPro" id="IPR036796">
    <property type="entry name" value="Ribosomal_uL11_N_sf"/>
</dbReference>
<dbReference type="AlphaFoldDB" id="A0A832XL00"/>
<keyword evidence="6" id="KW-0175">Coiled coil</keyword>
<dbReference type="CDD" id="cd00349">
    <property type="entry name" value="Ribosomal_L11"/>
    <property type="match status" value="1"/>
</dbReference>
<proteinExistence type="inferred from homology"/>
<dbReference type="GO" id="GO:0070180">
    <property type="term" value="F:large ribosomal subunit rRNA binding"/>
    <property type="evidence" value="ECO:0007669"/>
    <property type="project" value="UniProtKB-UniRule"/>
</dbReference>
<feature type="compositionally biased region" description="Basic and acidic residues" evidence="7">
    <location>
        <begin position="241"/>
        <end position="286"/>
    </location>
</feature>
<keyword evidence="3 4" id="KW-0687">Ribonucleoprotein</keyword>
<dbReference type="SUPFAM" id="SSF46906">
    <property type="entry name" value="Ribosomal protein L11, C-terminal domain"/>
    <property type="match status" value="1"/>
</dbReference>
<evidence type="ECO:0000256" key="5">
    <source>
        <dbReference type="RuleBase" id="RU003978"/>
    </source>
</evidence>
<dbReference type="InterPro" id="IPR000911">
    <property type="entry name" value="Ribosomal_uL11"/>
</dbReference>
<dbReference type="GO" id="GO:0015934">
    <property type="term" value="C:large ribosomal subunit"/>
    <property type="evidence" value="ECO:0007669"/>
    <property type="project" value="TreeGrafter"/>
</dbReference>
<dbReference type="Pfam" id="PF03946">
    <property type="entry name" value="Ribosomal_L11_N"/>
    <property type="match status" value="1"/>
</dbReference>
<dbReference type="PANTHER" id="PTHR11661">
    <property type="entry name" value="60S RIBOSOMAL PROTEIN L12"/>
    <property type="match status" value="1"/>
</dbReference>
<feature type="coiled-coil region" evidence="6">
    <location>
        <begin position="162"/>
        <end position="200"/>
    </location>
</feature>
<keyword evidence="4" id="KW-0699">rRNA-binding</keyword>
<comment type="similarity">
    <text evidence="1 4 5">Belongs to the universal ribosomal protein uL11 family.</text>
</comment>
<dbReference type="Gene3D" id="1.10.10.250">
    <property type="entry name" value="Ribosomal protein L11, C-terminal domain"/>
    <property type="match status" value="1"/>
</dbReference>
<protein>
    <recommendedName>
        <fullName evidence="4">Large ribosomal subunit protein uL11</fullName>
    </recommendedName>
</protein>
<dbReference type="EMBL" id="DVAD01000001">
    <property type="protein sequence ID" value="HIJ99242.1"/>
    <property type="molecule type" value="Genomic_DNA"/>
</dbReference>
<evidence type="ECO:0000256" key="7">
    <source>
        <dbReference type="SAM" id="MobiDB-lite"/>
    </source>
</evidence>
<comment type="subunit">
    <text evidence="4">Part of the ribosomal stalk of the 50S ribosomal subunit. Interacts with L10 and the large rRNA to form the base of the stalk. L10 forms an elongated spine to which L12 dimers bind in a sequential fashion forming a multimeric L10(L12)X complex.</text>
</comment>
<keyword evidence="11" id="KW-1185">Reference proteome</keyword>
<accession>A0A832XL00</accession>
<feature type="domain" description="Large ribosomal subunit protein uL11 C-terminal" evidence="8">
    <location>
        <begin position="69"/>
        <end position="136"/>
    </location>
</feature>
<organism evidence="10 11">
    <name type="scientific">Candidatus Undinarchaeum marinum</name>
    <dbReference type="NCBI Taxonomy" id="2756141"/>
    <lineage>
        <taxon>Archaea</taxon>
        <taxon>Candidatus Undinarchaeota</taxon>
        <taxon>Candidatus Undinarchaeia</taxon>
        <taxon>Candidatus Undinarchaeales</taxon>
        <taxon>Candidatus Undinarchaeaceae</taxon>
        <taxon>Candidatus Undinarchaeum</taxon>
    </lineage>
</organism>
<keyword evidence="2 4" id="KW-0689">Ribosomal protein</keyword>